<keyword evidence="1" id="KW-0131">Cell cycle</keyword>
<feature type="non-terminal residue" evidence="1">
    <location>
        <position position="137"/>
    </location>
</feature>
<accession>A0A0G0DU29</accession>
<protein>
    <submittedName>
        <fullName evidence="1">Cell division protein FtsA, nonfunctional</fullName>
    </submittedName>
</protein>
<dbReference type="AlphaFoldDB" id="A0A0G0DU29"/>
<comment type="caution">
    <text evidence="1">The sequence shown here is derived from an EMBL/GenBank/DDBJ whole genome shotgun (WGS) entry which is preliminary data.</text>
</comment>
<dbReference type="Pfam" id="PF14450">
    <property type="entry name" value="FtsA"/>
    <property type="match status" value="1"/>
</dbReference>
<dbReference type="GO" id="GO:0032153">
    <property type="term" value="C:cell division site"/>
    <property type="evidence" value="ECO:0007669"/>
    <property type="project" value="TreeGrafter"/>
</dbReference>
<keyword evidence="1" id="KW-0132">Cell division</keyword>
<proteinExistence type="predicted"/>
<name>A0A0G0DU29_9BACT</name>
<dbReference type="InterPro" id="IPR043129">
    <property type="entry name" value="ATPase_NBD"/>
</dbReference>
<dbReference type="InterPro" id="IPR050696">
    <property type="entry name" value="FtsA/MreB"/>
</dbReference>
<dbReference type="Gene3D" id="3.30.420.40">
    <property type="match status" value="2"/>
</dbReference>
<dbReference type="GO" id="GO:0009898">
    <property type="term" value="C:cytoplasmic side of plasma membrane"/>
    <property type="evidence" value="ECO:0007669"/>
    <property type="project" value="TreeGrafter"/>
</dbReference>
<dbReference type="GO" id="GO:0051301">
    <property type="term" value="P:cell division"/>
    <property type="evidence" value="ECO:0007669"/>
    <property type="project" value="UniProtKB-KW"/>
</dbReference>
<dbReference type="SUPFAM" id="SSF53067">
    <property type="entry name" value="Actin-like ATPase domain"/>
    <property type="match status" value="1"/>
</dbReference>
<dbReference type="EMBL" id="LBRM01000008">
    <property type="protein sequence ID" value="KKP98059.1"/>
    <property type="molecule type" value="Genomic_DNA"/>
</dbReference>
<evidence type="ECO:0000313" key="2">
    <source>
        <dbReference type="Proteomes" id="UP000034606"/>
    </source>
</evidence>
<reference evidence="1 2" key="1">
    <citation type="journal article" date="2015" name="Nature">
        <title>rRNA introns, odd ribosomes, and small enigmatic genomes across a large radiation of phyla.</title>
        <authorList>
            <person name="Brown C.T."/>
            <person name="Hug L.A."/>
            <person name="Thomas B.C."/>
            <person name="Sharon I."/>
            <person name="Castelle C.J."/>
            <person name="Singh A."/>
            <person name="Wilkins M.J."/>
            <person name="Williams K.H."/>
            <person name="Banfield J.F."/>
        </authorList>
    </citation>
    <scope>NUCLEOTIDE SEQUENCE [LARGE SCALE GENOMIC DNA]</scope>
</reference>
<dbReference type="PANTHER" id="PTHR32432">
    <property type="entry name" value="CELL DIVISION PROTEIN FTSA-RELATED"/>
    <property type="match status" value="1"/>
</dbReference>
<organism evidence="1 2">
    <name type="scientific">Candidatus Nomurabacteria bacterium GW2011_GWA1_36_15</name>
    <dbReference type="NCBI Taxonomy" id="1618728"/>
    <lineage>
        <taxon>Bacteria</taxon>
        <taxon>Candidatus Nomuraibacteriota</taxon>
    </lineage>
</organism>
<dbReference type="Proteomes" id="UP000034606">
    <property type="component" value="Unassembled WGS sequence"/>
</dbReference>
<evidence type="ECO:0000313" key="1">
    <source>
        <dbReference type="EMBL" id="KKP98059.1"/>
    </source>
</evidence>
<sequence length="137" mass="14752">MITLAGIEPIDIIASAEAGSRIVLSEKQKIVGGALVNIGSETVSLSVFENRTLVSLHTFSIGGADITNDIALGMKVSLENAEYLKLGNVIEDFSKKKLDEIVEARLFDIFELIENHLKKIKRNELLPAGVVFIGGSA</sequence>
<gene>
    <name evidence="1" type="ORF">US05_C0008G0001</name>
</gene>
<dbReference type="PANTHER" id="PTHR32432:SF4">
    <property type="entry name" value="CELL DIVISION PROTEIN FTSA"/>
    <property type="match status" value="1"/>
</dbReference>